<evidence type="ECO:0000313" key="4">
    <source>
        <dbReference type="Proteomes" id="UP001225356"/>
    </source>
</evidence>
<reference evidence="3 4" key="1">
    <citation type="submission" date="2023-07" db="EMBL/GenBank/DDBJ databases">
        <title>Sequencing the genomes of 1000 actinobacteria strains.</title>
        <authorList>
            <person name="Klenk H.-P."/>
        </authorList>
    </citation>
    <scope>NUCLEOTIDE SEQUENCE [LARGE SCALE GENOMIC DNA]</scope>
    <source>
        <strain evidence="3 4">DSM 46740</strain>
    </source>
</reference>
<gene>
    <name evidence="3" type="ORF">J2853_007838</name>
</gene>
<feature type="chain" id="PRO_5046234712" description="Secreted protein" evidence="2">
    <location>
        <begin position="22"/>
        <end position="138"/>
    </location>
</feature>
<evidence type="ECO:0000313" key="3">
    <source>
        <dbReference type="EMBL" id="MDP9848627.1"/>
    </source>
</evidence>
<evidence type="ECO:0008006" key="5">
    <source>
        <dbReference type="Google" id="ProtNLM"/>
    </source>
</evidence>
<keyword evidence="4" id="KW-1185">Reference proteome</keyword>
<dbReference type="Proteomes" id="UP001225356">
    <property type="component" value="Unassembled WGS sequence"/>
</dbReference>
<evidence type="ECO:0000256" key="1">
    <source>
        <dbReference type="SAM" id="MobiDB-lite"/>
    </source>
</evidence>
<dbReference type="RefSeq" id="WP_307566058.1">
    <property type="nucleotide sequence ID" value="NZ_JAUSQU010000001.1"/>
</dbReference>
<organism evidence="3 4">
    <name type="scientific">Streptosporangium lutulentum</name>
    <dbReference type="NCBI Taxonomy" id="1461250"/>
    <lineage>
        <taxon>Bacteria</taxon>
        <taxon>Bacillati</taxon>
        <taxon>Actinomycetota</taxon>
        <taxon>Actinomycetes</taxon>
        <taxon>Streptosporangiales</taxon>
        <taxon>Streptosporangiaceae</taxon>
        <taxon>Streptosporangium</taxon>
    </lineage>
</organism>
<comment type="caution">
    <text evidence="3">The sequence shown here is derived from an EMBL/GenBank/DDBJ whole genome shotgun (WGS) entry which is preliminary data.</text>
</comment>
<sequence length="138" mass="14339">MSNRRLAGLAASALLAGGLLAVVGTAPAAADADLMYLWNDDEETPLTVIVREGCVTVDPPYRTRRVDNPTGYAVMLFQEGGCAGEFSALVNPRQEGVYLGRPADVRSVGFVATNEENGPATVHGSPAGPDGLTPPTAR</sequence>
<feature type="signal peptide" evidence="2">
    <location>
        <begin position="1"/>
        <end position="21"/>
    </location>
</feature>
<proteinExistence type="predicted"/>
<evidence type="ECO:0000256" key="2">
    <source>
        <dbReference type="SAM" id="SignalP"/>
    </source>
</evidence>
<dbReference type="EMBL" id="JAUSQU010000001">
    <property type="protein sequence ID" value="MDP9848627.1"/>
    <property type="molecule type" value="Genomic_DNA"/>
</dbReference>
<feature type="region of interest" description="Disordered" evidence="1">
    <location>
        <begin position="115"/>
        <end position="138"/>
    </location>
</feature>
<keyword evidence="2" id="KW-0732">Signal</keyword>
<name>A0ABT9QPE1_9ACTN</name>
<accession>A0ABT9QPE1</accession>
<protein>
    <recommendedName>
        <fullName evidence="5">Secreted protein</fullName>
    </recommendedName>
</protein>